<dbReference type="Proteomes" id="UP001060112">
    <property type="component" value="Chromosome"/>
</dbReference>
<evidence type="ECO:0000313" key="1">
    <source>
        <dbReference type="EMBL" id="UTY38685.1"/>
    </source>
</evidence>
<evidence type="ECO:0008006" key="3">
    <source>
        <dbReference type="Google" id="ProtNLM"/>
    </source>
</evidence>
<dbReference type="Gene3D" id="3.40.630.10">
    <property type="entry name" value="Zn peptidases"/>
    <property type="match status" value="1"/>
</dbReference>
<dbReference type="InterPro" id="IPR001160">
    <property type="entry name" value="Peptidase_M20C"/>
</dbReference>
<gene>
    <name evidence="1" type="ORF">NMU03_13875</name>
</gene>
<protein>
    <recommendedName>
        <fullName evidence="3">Aminoacyl-histidine dipeptidase</fullName>
    </recommendedName>
</protein>
<evidence type="ECO:0000313" key="2">
    <source>
        <dbReference type="Proteomes" id="UP001060112"/>
    </source>
</evidence>
<dbReference type="PANTHER" id="PTHR43501">
    <property type="entry name" value="CYTOSOL NON-SPECIFIC DIPEPTIDASE"/>
    <property type="match status" value="1"/>
</dbReference>
<dbReference type="RefSeq" id="WP_290139166.1">
    <property type="nucleotide sequence ID" value="NZ_CP101620.1"/>
</dbReference>
<reference evidence="1" key="1">
    <citation type="submission" date="2022-07" db="EMBL/GenBank/DDBJ databases">
        <title>Faecal culturing of patients with breast cancer.</title>
        <authorList>
            <person name="Teng N.M.Y."/>
            <person name="Kiu R."/>
            <person name="Evans R."/>
            <person name="Baker D.J."/>
            <person name="Zenner C."/>
            <person name="Robinson S.D."/>
            <person name="Hall L.J."/>
        </authorList>
    </citation>
    <scope>NUCLEOTIDE SEQUENCE</scope>
    <source>
        <strain evidence="1">LH1062</strain>
    </source>
</reference>
<name>A0ABY5I3Z7_9FIRM</name>
<accession>A0ABY5I3Z7</accession>
<keyword evidence="2" id="KW-1185">Reference proteome</keyword>
<dbReference type="PANTHER" id="PTHR43501:SF1">
    <property type="entry name" value="CYTOSOL NON-SPECIFIC DIPEPTIDASE"/>
    <property type="match status" value="1"/>
</dbReference>
<organism evidence="1 2">
    <name type="scientific">Allocoprobacillus halotolerans</name>
    <dbReference type="NCBI Taxonomy" id="2944914"/>
    <lineage>
        <taxon>Bacteria</taxon>
        <taxon>Bacillati</taxon>
        <taxon>Bacillota</taxon>
        <taxon>Erysipelotrichia</taxon>
        <taxon>Erysipelotrichales</taxon>
        <taxon>Erysipelotrichaceae</taxon>
        <taxon>Allocoprobacillus</taxon>
    </lineage>
</organism>
<proteinExistence type="predicted"/>
<dbReference type="SUPFAM" id="SSF53187">
    <property type="entry name" value="Zn-dependent exopeptidases"/>
    <property type="match status" value="1"/>
</dbReference>
<sequence>MKIDIIVAEIGGRNMTVLDTNKLIYRYFEEISQIPHGSYHEEKLADYIVDLAKKHHLRYQRDEMHNVIVFKEASKGYEDHEPVMLQAHIDMVNEKTKKATMILIMIHCNYMWKMVFYMHFKQL</sequence>
<dbReference type="EMBL" id="CP101620">
    <property type="protein sequence ID" value="UTY38685.1"/>
    <property type="molecule type" value="Genomic_DNA"/>
</dbReference>